<dbReference type="GO" id="GO:0032259">
    <property type="term" value="P:methylation"/>
    <property type="evidence" value="ECO:0007669"/>
    <property type="project" value="UniProtKB-KW"/>
</dbReference>
<keyword evidence="1" id="KW-0489">Methyltransferase</keyword>
<feature type="domain" description="DNA methylase N-4/N-6" evidence="3">
    <location>
        <begin position="3"/>
        <end position="63"/>
    </location>
</feature>
<gene>
    <name evidence="4" type="ORF">S01H1_23402</name>
</gene>
<dbReference type="InterPro" id="IPR001091">
    <property type="entry name" value="RM_Methyltransferase"/>
</dbReference>
<name>X0TVU8_9ZZZZ</name>
<evidence type="ECO:0000259" key="3">
    <source>
        <dbReference type="Pfam" id="PF01555"/>
    </source>
</evidence>
<dbReference type="PRINTS" id="PR00508">
    <property type="entry name" value="S21N4MTFRASE"/>
</dbReference>
<dbReference type="Pfam" id="PF01555">
    <property type="entry name" value="N6_N4_Mtase"/>
    <property type="match status" value="1"/>
</dbReference>
<dbReference type="InterPro" id="IPR029063">
    <property type="entry name" value="SAM-dependent_MTases_sf"/>
</dbReference>
<evidence type="ECO:0000256" key="1">
    <source>
        <dbReference type="ARBA" id="ARBA00022603"/>
    </source>
</evidence>
<accession>X0TVU8</accession>
<dbReference type="GO" id="GO:0008170">
    <property type="term" value="F:N-methyltransferase activity"/>
    <property type="evidence" value="ECO:0007669"/>
    <property type="project" value="InterPro"/>
</dbReference>
<dbReference type="AlphaFoldDB" id="X0TVU8"/>
<sequence>SMAHPAKMYTPLAQRIIQDYSKPGDTILDPMGGIGTTAIEASRLGRNGIINEYEKRFVNEAKKNMILLERSGQKIGDVKIIYGDARNIKINKKVDLVITSPPFADILAGGKNDNIDEYKHGSAGKYYSTDKTNIGTMKGDEFKTE</sequence>
<feature type="non-terminal residue" evidence="4">
    <location>
        <position position="1"/>
    </location>
</feature>
<evidence type="ECO:0000313" key="4">
    <source>
        <dbReference type="EMBL" id="GAF97374.1"/>
    </source>
</evidence>
<dbReference type="EMBL" id="BARS01013500">
    <property type="protein sequence ID" value="GAF97374.1"/>
    <property type="molecule type" value="Genomic_DNA"/>
</dbReference>
<dbReference type="GO" id="GO:0003677">
    <property type="term" value="F:DNA binding"/>
    <property type="evidence" value="ECO:0007669"/>
    <property type="project" value="InterPro"/>
</dbReference>
<keyword evidence="2" id="KW-0808">Transferase</keyword>
<dbReference type="Gene3D" id="3.40.50.150">
    <property type="entry name" value="Vaccinia Virus protein VP39"/>
    <property type="match status" value="1"/>
</dbReference>
<reference evidence="4" key="1">
    <citation type="journal article" date="2014" name="Front. Microbiol.">
        <title>High frequency of phylogenetically diverse reductive dehalogenase-homologous genes in deep subseafloor sedimentary metagenomes.</title>
        <authorList>
            <person name="Kawai M."/>
            <person name="Futagami T."/>
            <person name="Toyoda A."/>
            <person name="Takaki Y."/>
            <person name="Nishi S."/>
            <person name="Hori S."/>
            <person name="Arai W."/>
            <person name="Tsubouchi T."/>
            <person name="Morono Y."/>
            <person name="Uchiyama I."/>
            <person name="Ito T."/>
            <person name="Fujiyama A."/>
            <person name="Inagaki F."/>
            <person name="Takami H."/>
        </authorList>
    </citation>
    <scope>NUCLEOTIDE SEQUENCE</scope>
    <source>
        <strain evidence="4">Expedition CK06-06</strain>
    </source>
</reference>
<dbReference type="SUPFAM" id="SSF53335">
    <property type="entry name" value="S-adenosyl-L-methionine-dependent methyltransferases"/>
    <property type="match status" value="1"/>
</dbReference>
<protein>
    <recommendedName>
        <fullName evidence="3">DNA methylase N-4/N-6 domain-containing protein</fullName>
    </recommendedName>
</protein>
<comment type="caution">
    <text evidence="4">The sequence shown here is derived from an EMBL/GenBank/DDBJ whole genome shotgun (WGS) entry which is preliminary data.</text>
</comment>
<feature type="non-terminal residue" evidence="4">
    <location>
        <position position="145"/>
    </location>
</feature>
<organism evidence="4">
    <name type="scientific">marine sediment metagenome</name>
    <dbReference type="NCBI Taxonomy" id="412755"/>
    <lineage>
        <taxon>unclassified sequences</taxon>
        <taxon>metagenomes</taxon>
        <taxon>ecological metagenomes</taxon>
    </lineage>
</organism>
<evidence type="ECO:0000256" key="2">
    <source>
        <dbReference type="ARBA" id="ARBA00022679"/>
    </source>
</evidence>
<dbReference type="InterPro" id="IPR002941">
    <property type="entry name" value="DNA_methylase_N4/N6"/>
</dbReference>
<proteinExistence type="predicted"/>